<evidence type="ECO:0000313" key="2">
    <source>
        <dbReference type="Proteomes" id="UP001251374"/>
    </source>
</evidence>
<sequence length="72" mass="7404">MSFLLQVDAVDVQCGGLAEVVEGGIEPGVAGRASEGLEPFAGGLLAAALKRQVNGFSLWHVASLALTQCNTY</sequence>
<comment type="caution">
    <text evidence="1">The sequence shown here is derived from an EMBL/GenBank/DDBJ whole genome shotgun (WGS) entry which is preliminary data.</text>
</comment>
<reference evidence="1 2" key="1">
    <citation type="submission" date="2023-04" db="EMBL/GenBank/DDBJ databases">
        <title>A long-awaited taxogenomic arrangement of the family Halomonadaceae.</title>
        <authorList>
            <person name="De La Haba R."/>
            <person name="Chuvochina M."/>
            <person name="Wittouck S."/>
            <person name="Arahal D.R."/>
            <person name="Sanchez-Porro C."/>
            <person name="Hugenholtz P."/>
            <person name="Ventosa A."/>
        </authorList>
    </citation>
    <scope>NUCLEOTIDE SEQUENCE [LARGE SCALE GENOMIC DNA]</scope>
    <source>
        <strain evidence="1 2">DSM 26770</strain>
    </source>
</reference>
<evidence type="ECO:0000313" key="1">
    <source>
        <dbReference type="EMBL" id="MDR5907634.1"/>
    </source>
</evidence>
<gene>
    <name evidence="1" type="ORF">QC821_20380</name>
</gene>
<name>A0ABU1HLK9_9GAMM</name>
<dbReference type="EMBL" id="JARWAM010000023">
    <property type="protein sequence ID" value="MDR5907634.1"/>
    <property type="molecule type" value="Genomic_DNA"/>
</dbReference>
<dbReference type="RefSeq" id="WP_309725140.1">
    <property type="nucleotide sequence ID" value="NZ_JARWAM010000023.1"/>
</dbReference>
<proteinExistence type="predicted"/>
<accession>A0ABU1HLK9</accession>
<keyword evidence="2" id="KW-1185">Reference proteome</keyword>
<dbReference type="Proteomes" id="UP001251374">
    <property type="component" value="Unassembled WGS sequence"/>
</dbReference>
<organism evidence="1 2">
    <name type="scientific">Franzmannia qiaohouensis</name>
    <dbReference type="NCBI Taxonomy" id="1329370"/>
    <lineage>
        <taxon>Bacteria</taxon>
        <taxon>Pseudomonadati</taxon>
        <taxon>Pseudomonadota</taxon>
        <taxon>Gammaproteobacteria</taxon>
        <taxon>Oceanospirillales</taxon>
        <taxon>Halomonadaceae</taxon>
        <taxon>Franzmannia</taxon>
    </lineage>
</organism>
<protein>
    <submittedName>
        <fullName evidence="1">Uncharacterized protein</fullName>
    </submittedName>
</protein>